<evidence type="ECO:0000313" key="8">
    <source>
        <dbReference type="EMBL" id="PYZ96308.1"/>
    </source>
</evidence>
<keyword evidence="9" id="KW-1185">Reference proteome</keyword>
<dbReference type="Gene3D" id="3.30.240.20">
    <property type="entry name" value="bsu07140 like domains"/>
    <property type="match status" value="2"/>
</dbReference>
<evidence type="ECO:0000256" key="5">
    <source>
        <dbReference type="ARBA" id="ARBA00022989"/>
    </source>
</evidence>
<evidence type="ECO:0000256" key="2">
    <source>
        <dbReference type="ARBA" id="ARBA00006448"/>
    </source>
</evidence>
<proteinExistence type="inferred from homology"/>
<keyword evidence="6" id="KW-0472">Membrane</keyword>
<evidence type="ECO:0000256" key="4">
    <source>
        <dbReference type="ARBA" id="ARBA00022692"/>
    </source>
</evidence>
<keyword evidence="4" id="KW-0812">Transmembrane</keyword>
<dbReference type="Pfam" id="PF04239">
    <property type="entry name" value="DUF421"/>
    <property type="match status" value="1"/>
</dbReference>
<dbReference type="InterPro" id="IPR007353">
    <property type="entry name" value="DUF421"/>
</dbReference>
<evidence type="ECO:0000256" key="6">
    <source>
        <dbReference type="ARBA" id="ARBA00023136"/>
    </source>
</evidence>
<protein>
    <submittedName>
        <fullName evidence="8">DUF421 domain-containing protein</fullName>
    </submittedName>
</protein>
<feature type="domain" description="YetF C-terminal" evidence="7">
    <location>
        <begin position="58"/>
        <end position="191"/>
    </location>
</feature>
<evidence type="ECO:0000256" key="1">
    <source>
        <dbReference type="ARBA" id="ARBA00004651"/>
    </source>
</evidence>
<evidence type="ECO:0000256" key="3">
    <source>
        <dbReference type="ARBA" id="ARBA00022475"/>
    </source>
</evidence>
<dbReference type="InterPro" id="IPR023090">
    <property type="entry name" value="UPF0702_alpha/beta_dom_sf"/>
</dbReference>
<comment type="subcellular location">
    <subcellularLocation>
        <location evidence="1">Cell membrane</location>
        <topology evidence="1">Multi-pass membrane protein</topology>
    </subcellularLocation>
</comment>
<accession>A0A2W0HRY0</accession>
<dbReference type="GO" id="GO:0005886">
    <property type="term" value="C:plasma membrane"/>
    <property type="evidence" value="ECO:0007669"/>
    <property type="project" value="UniProtKB-SubCell"/>
</dbReference>
<dbReference type="AlphaFoldDB" id="A0A2W0HRY0"/>
<comment type="caution">
    <text evidence="8">The sequence shown here is derived from an EMBL/GenBank/DDBJ whole genome shotgun (WGS) entry which is preliminary data.</text>
</comment>
<dbReference type="EMBL" id="PDOF01000003">
    <property type="protein sequence ID" value="PYZ96308.1"/>
    <property type="molecule type" value="Genomic_DNA"/>
</dbReference>
<name>A0A2W0HRY0_9BACI</name>
<comment type="similarity">
    <text evidence="2">Belongs to the UPF0702 family.</text>
</comment>
<evidence type="ECO:0000313" key="9">
    <source>
        <dbReference type="Proteomes" id="UP000248066"/>
    </source>
</evidence>
<evidence type="ECO:0000259" key="7">
    <source>
        <dbReference type="Pfam" id="PF04239"/>
    </source>
</evidence>
<keyword evidence="5" id="KW-1133">Transmembrane helix</keyword>
<organism evidence="8 9">
    <name type="scientific">Alteribacter lacisalsi</name>
    <dbReference type="NCBI Taxonomy" id="2045244"/>
    <lineage>
        <taxon>Bacteria</taxon>
        <taxon>Bacillati</taxon>
        <taxon>Bacillota</taxon>
        <taxon>Bacilli</taxon>
        <taxon>Bacillales</taxon>
        <taxon>Bacillaceae</taxon>
        <taxon>Alteribacter</taxon>
    </lineage>
</organism>
<reference evidence="8 9" key="1">
    <citation type="submission" date="2017-10" db="EMBL/GenBank/DDBJ databases">
        <title>Bacillus sp. nov., a halophilic bacterium isolated from a Yangshapao Lake.</title>
        <authorList>
            <person name="Wang H."/>
        </authorList>
    </citation>
    <scope>NUCLEOTIDE SEQUENCE [LARGE SCALE GENOMIC DNA]</scope>
    <source>
        <strain evidence="8 9">YSP-3</strain>
    </source>
</reference>
<dbReference type="Proteomes" id="UP000248066">
    <property type="component" value="Unassembled WGS sequence"/>
</dbReference>
<keyword evidence="3" id="KW-1003">Cell membrane</keyword>
<sequence length="213" mass="23552">MGRRAIGELPVFDFLIIITLGSVTGADIADPDIDHLPTAVAIAGIGVLQRITASWKIKNRSFGRLITFEPVIVIKDGKFLQKNLKSIRFTIDNVLQMLREKDVFDPGEVDMAVVEASGSLSVLKKEQKLTPAFEDLELRKASPSLSFPLIVEGTVYPSVLDHTGLSEQWLDDQLTVLNIHSTEEVFFASVNEKGELHVSRNTEVSIKDPGLFH</sequence>
<gene>
    <name evidence="8" type="ORF">CR205_17740</name>
</gene>
<dbReference type="PANTHER" id="PTHR34582">
    <property type="entry name" value="UPF0702 TRANSMEMBRANE PROTEIN YCAP"/>
    <property type="match status" value="1"/>
</dbReference>
<dbReference type="PANTHER" id="PTHR34582:SF6">
    <property type="entry name" value="UPF0702 TRANSMEMBRANE PROTEIN YCAP"/>
    <property type="match status" value="1"/>
</dbReference>